<dbReference type="RefSeq" id="WP_068846571.1">
    <property type="nucleotide sequence ID" value="NZ_LYDR01000039.1"/>
</dbReference>
<name>A0A1C3EP26_9PLAN</name>
<keyword evidence="1" id="KW-0472">Membrane</keyword>
<keyword evidence="1" id="KW-1133">Transmembrane helix</keyword>
<evidence type="ECO:0000313" key="3">
    <source>
        <dbReference type="Proteomes" id="UP000094828"/>
    </source>
</evidence>
<proteinExistence type="predicted"/>
<dbReference type="EMBL" id="LYDR01000039">
    <property type="protein sequence ID" value="ODA34991.1"/>
    <property type="molecule type" value="Genomic_DNA"/>
</dbReference>
<dbReference type="AlphaFoldDB" id="A0A1C3EP26"/>
<dbReference type="Proteomes" id="UP000094828">
    <property type="component" value="Unassembled WGS sequence"/>
</dbReference>
<evidence type="ECO:0000256" key="1">
    <source>
        <dbReference type="SAM" id="Phobius"/>
    </source>
</evidence>
<evidence type="ECO:0008006" key="4">
    <source>
        <dbReference type="Google" id="ProtNLM"/>
    </source>
</evidence>
<keyword evidence="1" id="KW-0812">Transmembrane</keyword>
<protein>
    <recommendedName>
        <fullName evidence="4">Branched-chain amino acid aminotransferase</fullName>
    </recommendedName>
</protein>
<organism evidence="2 3">
    <name type="scientific">Planctopirus hydrillae</name>
    <dbReference type="NCBI Taxonomy" id="1841610"/>
    <lineage>
        <taxon>Bacteria</taxon>
        <taxon>Pseudomonadati</taxon>
        <taxon>Planctomycetota</taxon>
        <taxon>Planctomycetia</taxon>
        <taxon>Planctomycetales</taxon>
        <taxon>Planctomycetaceae</taxon>
        <taxon>Planctopirus</taxon>
    </lineage>
</organism>
<reference evidence="2 3" key="1">
    <citation type="submission" date="2016-05" db="EMBL/GenBank/DDBJ databases">
        <title>Genomic and physiological characterization of Planctopirus sp. isolated from fresh water lake.</title>
        <authorList>
            <person name="Subhash Y."/>
            <person name="Ramana C."/>
        </authorList>
    </citation>
    <scope>NUCLEOTIDE SEQUENCE [LARGE SCALE GENOMIC DNA]</scope>
    <source>
        <strain evidence="2 3">JC280</strain>
    </source>
</reference>
<keyword evidence="3" id="KW-1185">Reference proteome</keyword>
<dbReference type="OrthoDB" id="278295at2"/>
<accession>A0A1C3EP26</accession>
<evidence type="ECO:0000313" key="2">
    <source>
        <dbReference type="EMBL" id="ODA34991.1"/>
    </source>
</evidence>
<comment type="caution">
    <text evidence="2">The sequence shown here is derived from an EMBL/GenBank/DDBJ whole genome shotgun (WGS) entry which is preliminary data.</text>
</comment>
<feature type="transmembrane region" description="Helical" evidence="1">
    <location>
        <begin position="12"/>
        <end position="33"/>
    </location>
</feature>
<sequence length="109" mass="11445">MLRNLLNDENGAIISAELVLVLTILVIGVIVGLSEVAVAINTELNDLSNAIGRLDQSYYFTGFKAISPKFKSATAGSRYNDEVDDCDLNGTCEIVCGASTVATTEGGSI</sequence>
<dbReference type="STRING" id="1841610.A6X21_02950"/>
<gene>
    <name evidence="2" type="ORF">A6X21_02950</name>
</gene>